<comment type="subcellular location">
    <subcellularLocation>
        <location evidence="1">Membrane</location>
        <topology evidence="1">Single-pass membrane protein</topology>
    </subcellularLocation>
</comment>
<sequence length="173" mass="19896">MKTGIIILLLLILLAVWLISEQRKLSALDENVKNAMGQIGIQISSRYDAVVALVEMTRHYDRNMRELVSCVREKRRTITAETEPEEAAEQDAVLTKVWKVLMETAERYPAVQNEQNYEKYRAAAESYERMLHTSGLIYNDTVSRYNQAISRFPANVAAGLLRFPKRAYLERKG</sequence>
<organism evidence="6 7">
    <name type="scientific">Anaerosacchariphilus hominis</name>
    <dbReference type="NCBI Taxonomy" id="2763017"/>
    <lineage>
        <taxon>Bacteria</taxon>
        <taxon>Bacillati</taxon>
        <taxon>Bacillota</taxon>
        <taxon>Clostridia</taxon>
        <taxon>Lachnospirales</taxon>
        <taxon>Lachnospiraceae</taxon>
        <taxon>Anaerosacchariphilus</taxon>
    </lineage>
</organism>
<proteinExistence type="inferred from homology"/>
<evidence type="ECO:0000313" key="7">
    <source>
        <dbReference type="Proteomes" id="UP000649345"/>
    </source>
</evidence>
<comment type="caution">
    <text evidence="6">The sequence shown here is derived from an EMBL/GenBank/DDBJ whole genome shotgun (WGS) entry which is preliminary data.</text>
</comment>
<dbReference type="PANTHER" id="PTHR34478:SF2">
    <property type="entry name" value="MEMBRANE PROTEIN"/>
    <property type="match status" value="1"/>
</dbReference>
<dbReference type="EMBL" id="JACOOR010000005">
    <property type="protein sequence ID" value="MBC5660112.1"/>
    <property type="molecule type" value="Genomic_DNA"/>
</dbReference>
<evidence type="ECO:0000256" key="5">
    <source>
        <dbReference type="ARBA" id="ARBA00023136"/>
    </source>
</evidence>
<keyword evidence="3" id="KW-0812">Transmembrane</keyword>
<evidence type="ECO:0000256" key="4">
    <source>
        <dbReference type="ARBA" id="ARBA00022989"/>
    </source>
</evidence>
<dbReference type="RefSeq" id="WP_186873558.1">
    <property type="nucleotide sequence ID" value="NZ_JACOOR010000005.1"/>
</dbReference>
<dbReference type="InterPro" id="IPR007156">
    <property type="entry name" value="MamQ_LemA"/>
</dbReference>
<dbReference type="InterPro" id="IPR023353">
    <property type="entry name" value="LemA-like_dom_sf"/>
</dbReference>
<dbReference type="GO" id="GO:0016020">
    <property type="term" value="C:membrane"/>
    <property type="evidence" value="ECO:0007669"/>
    <property type="project" value="UniProtKB-SubCell"/>
</dbReference>
<dbReference type="Pfam" id="PF04011">
    <property type="entry name" value="LemA"/>
    <property type="match status" value="1"/>
</dbReference>
<comment type="similarity">
    <text evidence="2">Belongs to the LemA family.</text>
</comment>
<protein>
    <submittedName>
        <fullName evidence="6">LemA family protein</fullName>
    </submittedName>
</protein>
<dbReference type="Gene3D" id="1.20.1440.20">
    <property type="entry name" value="LemA-like domain"/>
    <property type="match status" value="1"/>
</dbReference>
<dbReference type="SUPFAM" id="SSF140478">
    <property type="entry name" value="LemA-like"/>
    <property type="match status" value="1"/>
</dbReference>
<keyword evidence="5" id="KW-0472">Membrane</keyword>
<evidence type="ECO:0000313" key="6">
    <source>
        <dbReference type="EMBL" id="MBC5660112.1"/>
    </source>
</evidence>
<gene>
    <name evidence="6" type="ORF">H8S44_10040</name>
</gene>
<name>A0A923RMA2_9FIRM</name>
<reference evidence="6" key="1">
    <citation type="submission" date="2020-08" db="EMBL/GenBank/DDBJ databases">
        <title>Genome public.</title>
        <authorList>
            <person name="Liu C."/>
            <person name="Sun Q."/>
        </authorList>
    </citation>
    <scope>NUCLEOTIDE SEQUENCE</scope>
    <source>
        <strain evidence="6">NSJ-68</strain>
    </source>
</reference>
<evidence type="ECO:0000256" key="3">
    <source>
        <dbReference type="ARBA" id="ARBA00022692"/>
    </source>
</evidence>
<keyword evidence="4" id="KW-1133">Transmembrane helix</keyword>
<keyword evidence="7" id="KW-1185">Reference proteome</keyword>
<accession>A0A923RMA2</accession>
<evidence type="ECO:0000256" key="2">
    <source>
        <dbReference type="ARBA" id="ARBA00008854"/>
    </source>
</evidence>
<dbReference type="Proteomes" id="UP000649345">
    <property type="component" value="Unassembled WGS sequence"/>
</dbReference>
<dbReference type="PANTHER" id="PTHR34478">
    <property type="entry name" value="PROTEIN LEMA"/>
    <property type="match status" value="1"/>
</dbReference>
<dbReference type="AlphaFoldDB" id="A0A923RMA2"/>
<evidence type="ECO:0000256" key="1">
    <source>
        <dbReference type="ARBA" id="ARBA00004167"/>
    </source>
</evidence>